<protein>
    <submittedName>
        <fullName evidence="1">Uncharacterized protein</fullName>
    </submittedName>
</protein>
<evidence type="ECO:0000313" key="1">
    <source>
        <dbReference type="EMBL" id="TFK48762.1"/>
    </source>
</evidence>
<dbReference type="EMBL" id="ML213518">
    <property type="protein sequence ID" value="TFK48762.1"/>
    <property type="molecule type" value="Genomic_DNA"/>
</dbReference>
<accession>A0A5C3MVA7</accession>
<organism evidence="1 2">
    <name type="scientific">Heliocybe sulcata</name>
    <dbReference type="NCBI Taxonomy" id="5364"/>
    <lineage>
        <taxon>Eukaryota</taxon>
        <taxon>Fungi</taxon>
        <taxon>Dikarya</taxon>
        <taxon>Basidiomycota</taxon>
        <taxon>Agaricomycotina</taxon>
        <taxon>Agaricomycetes</taxon>
        <taxon>Gloeophyllales</taxon>
        <taxon>Gloeophyllaceae</taxon>
        <taxon>Heliocybe</taxon>
    </lineage>
</organism>
<name>A0A5C3MVA7_9AGAM</name>
<proteinExistence type="predicted"/>
<dbReference type="AlphaFoldDB" id="A0A5C3MVA7"/>
<dbReference type="InterPro" id="IPR046670">
    <property type="entry name" value="DUF6540"/>
</dbReference>
<keyword evidence="2" id="KW-1185">Reference proteome</keyword>
<gene>
    <name evidence="1" type="ORF">OE88DRAFT_1737534</name>
</gene>
<dbReference type="Pfam" id="PF20174">
    <property type="entry name" value="DUF6540"/>
    <property type="match status" value="1"/>
</dbReference>
<sequence>MTNYLYLLWYLPQMGGPRHWALFIVNSQEPDAYGTLFHCITDKTALARGYCCTFATDIRFGVSIKGPRSIPTYEDRTLLGPVNDDVKLMMTEYAEAATQMVNEHNVPKGRTESNCHDWVLHILRSLDNSHLIEHGALGRAAACPR</sequence>
<reference evidence="1 2" key="1">
    <citation type="journal article" date="2019" name="Nat. Ecol. Evol.">
        <title>Megaphylogeny resolves global patterns of mushroom evolution.</title>
        <authorList>
            <person name="Varga T."/>
            <person name="Krizsan K."/>
            <person name="Foldi C."/>
            <person name="Dima B."/>
            <person name="Sanchez-Garcia M."/>
            <person name="Sanchez-Ramirez S."/>
            <person name="Szollosi G.J."/>
            <person name="Szarkandi J.G."/>
            <person name="Papp V."/>
            <person name="Albert L."/>
            <person name="Andreopoulos W."/>
            <person name="Angelini C."/>
            <person name="Antonin V."/>
            <person name="Barry K.W."/>
            <person name="Bougher N.L."/>
            <person name="Buchanan P."/>
            <person name="Buyck B."/>
            <person name="Bense V."/>
            <person name="Catcheside P."/>
            <person name="Chovatia M."/>
            <person name="Cooper J."/>
            <person name="Damon W."/>
            <person name="Desjardin D."/>
            <person name="Finy P."/>
            <person name="Geml J."/>
            <person name="Haridas S."/>
            <person name="Hughes K."/>
            <person name="Justo A."/>
            <person name="Karasinski D."/>
            <person name="Kautmanova I."/>
            <person name="Kiss B."/>
            <person name="Kocsube S."/>
            <person name="Kotiranta H."/>
            <person name="LaButti K.M."/>
            <person name="Lechner B.E."/>
            <person name="Liimatainen K."/>
            <person name="Lipzen A."/>
            <person name="Lukacs Z."/>
            <person name="Mihaltcheva S."/>
            <person name="Morgado L.N."/>
            <person name="Niskanen T."/>
            <person name="Noordeloos M.E."/>
            <person name="Ohm R.A."/>
            <person name="Ortiz-Santana B."/>
            <person name="Ovrebo C."/>
            <person name="Racz N."/>
            <person name="Riley R."/>
            <person name="Savchenko A."/>
            <person name="Shiryaev A."/>
            <person name="Soop K."/>
            <person name="Spirin V."/>
            <person name="Szebenyi C."/>
            <person name="Tomsovsky M."/>
            <person name="Tulloss R.E."/>
            <person name="Uehling J."/>
            <person name="Grigoriev I.V."/>
            <person name="Vagvolgyi C."/>
            <person name="Papp T."/>
            <person name="Martin F.M."/>
            <person name="Miettinen O."/>
            <person name="Hibbett D.S."/>
            <person name="Nagy L.G."/>
        </authorList>
    </citation>
    <scope>NUCLEOTIDE SEQUENCE [LARGE SCALE GENOMIC DNA]</scope>
    <source>
        <strain evidence="1 2">OMC1185</strain>
    </source>
</reference>
<dbReference type="OrthoDB" id="3185595at2759"/>
<evidence type="ECO:0000313" key="2">
    <source>
        <dbReference type="Proteomes" id="UP000305948"/>
    </source>
</evidence>
<dbReference type="Proteomes" id="UP000305948">
    <property type="component" value="Unassembled WGS sequence"/>
</dbReference>